<evidence type="ECO:0000313" key="21">
    <source>
        <dbReference type="Proteomes" id="UP000230055"/>
    </source>
</evidence>
<dbReference type="Pfam" id="PF00300">
    <property type="entry name" value="His_Phos_1"/>
    <property type="match status" value="1"/>
</dbReference>
<reference evidence="21" key="1">
    <citation type="submission" date="2017-09" db="EMBL/GenBank/DDBJ databases">
        <title>Depth-based differentiation of microbial function through sediment-hosted aquifers and enrichment of novel symbionts in the deep terrestrial subsurface.</title>
        <authorList>
            <person name="Probst A.J."/>
            <person name="Ladd B."/>
            <person name="Jarett J.K."/>
            <person name="Geller-Mcgrath D.E."/>
            <person name="Sieber C.M.K."/>
            <person name="Emerson J.B."/>
            <person name="Anantharaman K."/>
            <person name="Thomas B.C."/>
            <person name="Malmstrom R."/>
            <person name="Stieglmeier M."/>
            <person name="Klingl A."/>
            <person name="Woyke T."/>
            <person name="Ryan C.M."/>
            <person name="Banfield J.F."/>
        </authorList>
    </citation>
    <scope>NUCLEOTIDE SEQUENCE [LARGE SCALE GENOMIC DNA]</scope>
</reference>
<dbReference type="SUPFAM" id="SSF53254">
    <property type="entry name" value="Phosphoglycerate mutase-like"/>
    <property type="match status" value="1"/>
</dbReference>
<dbReference type="Pfam" id="PF08264">
    <property type="entry name" value="Anticodon_1"/>
    <property type="match status" value="1"/>
</dbReference>
<dbReference type="Gene3D" id="1.10.730.10">
    <property type="entry name" value="Isoleucyl-tRNA Synthetase, Domain 1"/>
    <property type="match status" value="1"/>
</dbReference>
<evidence type="ECO:0000256" key="15">
    <source>
        <dbReference type="HAMAP-Rule" id="MF_02003"/>
    </source>
</evidence>
<keyword evidence="10 15" id="KW-0067">ATP-binding</keyword>
<evidence type="ECO:0000256" key="2">
    <source>
        <dbReference type="ARBA" id="ARBA00004496"/>
    </source>
</evidence>
<dbReference type="Gene3D" id="3.90.740.10">
    <property type="entry name" value="Valyl/Leucyl/Isoleucyl-tRNA synthetase, editing domain"/>
    <property type="match status" value="1"/>
</dbReference>
<comment type="cofactor">
    <cofactor evidence="1 15">
        <name>Zn(2+)</name>
        <dbReference type="ChEBI" id="CHEBI:29105"/>
    </cofactor>
</comment>
<dbReference type="GO" id="GO:0005524">
    <property type="term" value="F:ATP binding"/>
    <property type="evidence" value="ECO:0007669"/>
    <property type="project" value="UniProtKB-UniRule"/>
</dbReference>
<keyword evidence="6 15" id="KW-0436">Ligase</keyword>
<evidence type="ECO:0000256" key="10">
    <source>
        <dbReference type="ARBA" id="ARBA00022840"/>
    </source>
</evidence>
<comment type="similarity">
    <text evidence="3 15">Belongs to the class-I aminoacyl-tRNA synthetase family. IleS type 2 subfamily.</text>
</comment>
<dbReference type="InterPro" id="IPR009008">
    <property type="entry name" value="Val/Leu/Ile-tRNA-synth_edit"/>
</dbReference>
<feature type="binding site" evidence="16">
    <location>
        <position position="608"/>
    </location>
    <ligand>
        <name>substrate</name>
    </ligand>
</feature>
<dbReference type="InterPro" id="IPR013078">
    <property type="entry name" value="His_Pase_superF_clade-1"/>
</dbReference>
<comment type="domain">
    <text evidence="15">IleRS has two distinct active sites: one for aminoacylation and one for editing. The misactivated valine is translocated from the active site to the editing site, which sterically excludes the correctly activated isoleucine. The single editing site contains two valyl binding pockets, one specific for each substrate (Val-AMP or Val-tRNA(Ile)).</text>
</comment>
<feature type="binding site" evidence="15">
    <location>
        <position position="840"/>
    </location>
    <ligand>
        <name>ATP</name>
        <dbReference type="ChEBI" id="CHEBI:30616"/>
    </ligand>
</feature>
<dbReference type="PANTHER" id="PTHR42780:SF1">
    <property type="entry name" value="ISOLEUCINE--TRNA LIGASE, CYTOPLASMIC"/>
    <property type="match status" value="1"/>
</dbReference>
<dbReference type="AlphaFoldDB" id="A0A2M7R7S8"/>
<name>A0A2M7R7S8_9BACT</name>
<dbReference type="EC" id="6.1.1.5" evidence="15"/>
<evidence type="ECO:0000256" key="11">
    <source>
        <dbReference type="ARBA" id="ARBA00022917"/>
    </source>
</evidence>
<dbReference type="InterPro" id="IPR033709">
    <property type="entry name" value="Anticodon_Ile_ABEc"/>
</dbReference>
<sequence>MELNFPKIEEKVLKFWKKNKIFEKSILQRKKAKNFVFYDGPITVNAKPGVHHVLARIYKDIIPRFKTMQGFCVERKNGWDTHGLPVELEVEKELSFKTKKDIEKYGIAKFNRACKKNVQKYLPFFRDLTEKIGYWVDMENSYITYENDYIETVWWIIKQIYKKGLLYKDYKVIPYCPRCGTSLSTHEVAQGYERIKEPAIYIKFKVKPKIPEWQNTSILVWTTTPWTLPGNVALAVNPKMEYICIPDYEKENHWLVLGFENFKNLLAKGLFSGKYKERFLDNPQPWEGKDVDVFKGSEMVGVEYEPLFEFVKINTPAYRVIPADFVLAEEGTGVVHIAPAFGEEDMELIKNQNAKVKNQNEEFPILLNVDEEGKFKKEVKQWAGMYVKDADPLIIGDLKKRNLLFKEELYEHDYPFCWRCDSPLLYYAKESWFINMQKVKNDLIKENKKINWIPAHLKEGRFGEWLREIKDWALSRERYWGTPLPVWQCKKCGATEVIGSKEDLLRKIFSQNKYFILRHGETAYQAKKKKILYDWPGLSSFPLTEKGKKKVKKVAKKLKNKKIDVIYASDTLRARQTAEIVAKELGLKINFDQRLRDINLGIYQGREKKEFLKDFPVGLARFEKKVPGGESWSDIKKRVIDFIKDVESKNKGKTILIVSHGDPLWLLEGAMRGFSNQELLEEHKKNFIKAAKLRTVEFKDFPYNGQKELDFHRPFIDEIKFYCQKCGMRKALAQPSASRNANVPMRIREGIMERVPEVIDCWFDSGSMPFAQYHYPFENKKLINKKKQFPADFISEAIDQTRGWFYTLLAISTLLGFKSPYKNVVCVGHVLDEKGEKMSKSKGNVVDPWYIVDKYGADSLRWYLYTVNQPGDAKLFSEKEVEGKLKKFILIFWNCYLFFETYGIKFSKFKKNKNVLDRWVISRLNELIQKVTENLETYDITSATRAIENFVVEDLSQWYIRRSRERFQRPESKKELENASKTLGFMLFTLSKLSAPFTPFLSEEIYQSLKSKVYSLKSSQSVHLEDWPKVKKEWIKKDLNEKMDLVRKIVSLGLELRAKAKIKVRQPLQKLKIKNEKLKIDKELLNLIKDELNVKEVELVKEIKEEENWILGSEGEIKIALNTKITPKLKEEGKVREFLRQVQEMRKEAGLKPKDQILVKVSGETGLIKLLKKNKKSILKEIKAKNLQFAEKLENDFILKKEIEIENEKLELGIKIFKSR</sequence>
<evidence type="ECO:0000256" key="7">
    <source>
        <dbReference type="ARBA" id="ARBA00022723"/>
    </source>
</evidence>
<feature type="binding site" evidence="16">
    <location>
        <position position="573"/>
    </location>
    <ligand>
        <name>substrate</name>
    </ligand>
</feature>
<dbReference type="SUPFAM" id="SSF50677">
    <property type="entry name" value="ValRS/IleRS/LeuRS editing domain"/>
    <property type="match status" value="1"/>
</dbReference>
<evidence type="ECO:0000256" key="8">
    <source>
        <dbReference type="ARBA" id="ARBA00022741"/>
    </source>
</evidence>
<dbReference type="GO" id="GO:0000049">
    <property type="term" value="F:tRNA binding"/>
    <property type="evidence" value="ECO:0007669"/>
    <property type="project" value="InterPro"/>
</dbReference>
<dbReference type="FunFam" id="3.40.50.620:FF:000063">
    <property type="entry name" value="Isoleucine--tRNA ligase"/>
    <property type="match status" value="1"/>
</dbReference>
<comment type="caution">
    <text evidence="20">The sequence shown here is derived from an EMBL/GenBank/DDBJ whole genome shotgun (WGS) entry which is preliminary data.</text>
</comment>
<feature type="domain" description="Methionyl/Valyl/Leucyl/Isoleucyl-tRNA synthetase anticodon-binding" evidence="19">
    <location>
        <begin position="917"/>
        <end position="1070"/>
    </location>
</feature>
<dbReference type="GO" id="GO:0002161">
    <property type="term" value="F:aminoacyl-tRNA deacylase activity"/>
    <property type="evidence" value="ECO:0007669"/>
    <property type="project" value="InterPro"/>
</dbReference>
<dbReference type="InterPro" id="IPR002300">
    <property type="entry name" value="aa-tRNA-synth_Ia"/>
</dbReference>
<dbReference type="InterPro" id="IPR014729">
    <property type="entry name" value="Rossmann-like_a/b/a_fold"/>
</dbReference>
<evidence type="ECO:0000256" key="9">
    <source>
        <dbReference type="ARBA" id="ARBA00022833"/>
    </source>
</evidence>
<evidence type="ECO:0000256" key="14">
    <source>
        <dbReference type="ARBA" id="ARBA00048359"/>
    </source>
</evidence>
<dbReference type="InterPro" id="IPR009080">
    <property type="entry name" value="tRNAsynth_Ia_anticodon-bd"/>
</dbReference>
<evidence type="ECO:0000256" key="16">
    <source>
        <dbReference type="PIRSR" id="PIRSR613078-2"/>
    </source>
</evidence>
<dbReference type="GO" id="GO:0004822">
    <property type="term" value="F:isoleucine-tRNA ligase activity"/>
    <property type="evidence" value="ECO:0007669"/>
    <property type="project" value="UniProtKB-UniRule"/>
</dbReference>
<evidence type="ECO:0000313" key="20">
    <source>
        <dbReference type="EMBL" id="PIY90869.1"/>
    </source>
</evidence>
<evidence type="ECO:0000259" key="19">
    <source>
        <dbReference type="Pfam" id="PF08264"/>
    </source>
</evidence>
<dbReference type="EMBL" id="PFLX01000031">
    <property type="protein sequence ID" value="PIY90869.1"/>
    <property type="molecule type" value="Genomic_DNA"/>
</dbReference>
<dbReference type="SUPFAM" id="SSF52374">
    <property type="entry name" value="Nucleotidylyl transferase"/>
    <property type="match status" value="1"/>
</dbReference>
<evidence type="ECO:0000256" key="12">
    <source>
        <dbReference type="ARBA" id="ARBA00023146"/>
    </source>
</evidence>
<dbReference type="Gene3D" id="3.40.50.1240">
    <property type="entry name" value="Phosphoglycerate mutase-like"/>
    <property type="match status" value="1"/>
</dbReference>
<evidence type="ECO:0000256" key="6">
    <source>
        <dbReference type="ARBA" id="ARBA00022598"/>
    </source>
</evidence>
<proteinExistence type="inferred from homology"/>
<comment type="subunit">
    <text evidence="4 15">Monomer.</text>
</comment>
<keyword evidence="12 15" id="KW-0030">Aminoacyl-tRNA synthetase</keyword>
<evidence type="ECO:0000256" key="17">
    <source>
        <dbReference type="SAM" id="Coils"/>
    </source>
</evidence>
<accession>A0A2M7R7S8</accession>
<dbReference type="Pfam" id="PF00133">
    <property type="entry name" value="tRNA-synt_1"/>
    <property type="match status" value="2"/>
</dbReference>
<feature type="short sequence motif" description="'HIGH' region" evidence="15">
    <location>
        <begin position="42"/>
        <end position="52"/>
    </location>
</feature>
<evidence type="ECO:0000259" key="18">
    <source>
        <dbReference type="Pfam" id="PF00133"/>
    </source>
</evidence>
<dbReference type="Pfam" id="PF19302">
    <property type="entry name" value="DUF5915"/>
    <property type="match status" value="1"/>
</dbReference>
<keyword evidence="5 15" id="KW-0963">Cytoplasm</keyword>
<keyword evidence="9 15" id="KW-0862">Zinc</keyword>
<dbReference type="InterPro" id="IPR013155">
    <property type="entry name" value="M/V/L/I-tRNA-synth_anticd-bd"/>
</dbReference>
<feature type="coiled-coil region" evidence="17">
    <location>
        <begin position="1128"/>
        <end position="1188"/>
    </location>
</feature>
<dbReference type="InterPro" id="IPR029033">
    <property type="entry name" value="His_PPase_superfam"/>
</dbReference>
<dbReference type="GO" id="GO:0005737">
    <property type="term" value="C:cytoplasm"/>
    <property type="evidence" value="ECO:0007669"/>
    <property type="project" value="UniProtKB-SubCell"/>
</dbReference>
<dbReference type="InterPro" id="IPR023586">
    <property type="entry name" value="Ile-tRNA-ligase_type2"/>
</dbReference>
<protein>
    <recommendedName>
        <fullName evidence="15">Isoleucine--tRNA ligase</fullName>
        <ecNumber evidence="15">6.1.1.5</ecNumber>
    </recommendedName>
    <alternativeName>
        <fullName evidence="15">Isoleucyl-tRNA synthetase</fullName>
        <shortName evidence="15">IleRS</shortName>
    </alternativeName>
</protein>
<dbReference type="CDD" id="cd07067">
    <property type="entry name" value="HP_PGM_like"/>
    <property type="match status" value="1"/>
</dbReference>
<comment type="function">
    <text evidence="13 15">Catalyzes the attachment of isoleucine to tRNA(Ile). As IleRS can inadvertently accommodate and process structurally similar amino acids such as valine, to avoid such errors it has two additional distinct tRNA(Ile)-dependent editing activities. One activity is designated as 'pretransfer' editing and involves the hydrolysis of activated Val-AMP. The other activity is designated 'posttransfer' editing and involves deacylation of mischarged Val-tRNA(Ile).</text>
</comment>
<keyword evidence="17" id="KW-0175">Coiled coil</keyword>
<feature type="short sequence motif" description="'KMSKS' region" evidence="15">
    <location>
        <begin position="837"/>
        <end position="841"/>
    </location>
</feature>
<evidence type="ECO:0000256" key="1">
    <source>
        <dbReference type="ARBA" id="ARBA00001947"/>
    </source>
</evidence>
<dbReference type="Gene3D" id="3.40.50.620">
    <property type="entry name" value="HUPs"/>
    <property type="match status" value="2"/>
</dbReference>
<evidence type="ECO:0000256" key="3">
    <source>
        <dbReference type="ARBA" id="ARBA00007078"/>
    </source>
</evidence>
<dbReference type="PRINTS" id="PR00984">
    <property type="entry name" value="TRNASYNTHILE"/>
</dbReference>
<comment type="catalytic activity">
    <reaction evidence="14 15">
        <text>tRNA(Ile) + L-isoleucine + ATP = L-isoleucyl-tRNA(Ile) + AMP + diphosphate</text>
        <dbReference type="Rhea" id="RHEA:11060"/>
        <dbReference type="Rhea" id="RHEA-COMP:9666"/>
        <dbReference type="Rhea" id="RHEA-COMP:9695"/>
        <dbReference type="ChEBI" id="CHEBI:30616"/>
        <dbReference type="ChEBI" id="CHEBI:33019"/>
        <dbReference type="ChEBI" id="CHEBI:58045"/>
        <dbReference type="ChEBI" id="CHEBI:78442"/>
        <dbReference type="ChEBI" id="CHEBI:78528"/>
        <dbReference type="ChEBI" id="CHEBI:456215"/>
        <dbReference type="EC" id="6.1.1.5"/>
    </reaction>
</comment>
<dbReference type="HAMAP" id="MF_02003">
    <property type="entry name" value="Ile_tRNA_synth_type2"/>
    <property type="match status" value="1"/>
</dbReference>
<evidence type="ECO:0000256" key="4">
    <source>
        <dbReference type="ARBA" id="ARBA00011245"/>
    </source>
</evidence>
<feature type="domain" description="Aminoacyl-tRNA synthetase class Ia" evidence="18">
    <location>
        <begin position="12"/>
        <end position="512"/>
    </location>
</feature>
<dbReference type="SUPFAM" id="SSF47323">
    <property type="entry name" value="Anticodon-binding domain of a subclass of class I aminoacyl-tRNA synthetases"/>
    <property type="match status" value="1"/>
</dbReference>
<dbReference type="SMART" id="SM00855">
    <property type="entry name" value="PGAM"/>
    <property type="match status" value="1"/>
</dbReference>
<dbReference type="Gene3D" id="2.170.220.10">
    <property type="match status" value="1"/>
</dbReference>
<feature type="domain" description="Aminoacyl-tRNA synthetase class Ia" evidence="18">
    <location>
        <begin position="737"/>
        <end position="872"/>
    </location>
</feature>
<dbReference type="CDD" id="cd07961">
    <property type="entry name" value="Anticodon_Ia_Ile_ABEc"/>
    <property type="match status" value="1"/>
</dbReference>
<dbReference type="GO" id="GO:0008270">
    <property type="term" value="F:zinc ion binding"/>
    <property type="evidence" value="ECO:0007669"/>
    <property type="project" value="UniProtKB-UniRule"/>
</dbReference>
<gene>
    <name evidence="15" type="primary">ileS</name>
    <name evidence="20" type="ORF">COY72_01200</name>
</gene>
<comment type="subcellular location">
    <subcellularLocation>
        <location evidence="2 15">Cytoplasm</location>
    </subcellularLocation>
</comment>
<dbReference type="PANTHER" id="PTHR42780">
    <property type="entry name" value="SOLEUCYL-TRNA SYNTHETASE"/>
    <property type="match status" value="1"/>
</dbReference>
<keyword evidence="7 15" id="KW-0479">Metal-binding</keyword>
<organism evidence="20 21">
    <name type="scientific">Candidatus Nealsonbacteria bacterium CG_4_10_14_0_8_um_filter_35_10</name>
    <dbReference type="NCBI Taxonomy" id="1974683"/>
    <lineage>
        <taxon>Bacteria</taxon>
        <taxon>Candidatus Nealsoniibacteriota</taxon>
    </lineage>
</organism>
<dbReference type="InterPro" id="IPR002301">
    <property type="entry name" value="Ile-tRNA-ligase"/>
</dbReference>
<keyword evidence="11 15" id="KW-0648">Protein biosynthesis</keyword>
<keyword evidence="8 15" id="KW-0547">Nucleotide-binding</keyword>
<evidence type="ECO:0000256" key="13">
    <source>
        <dbReference type="ARBA" id="ARBA00025217"/>
    </source>
</evidence>
<dbReference type="GO" id="GO:0006428">
    <property type="term" value="P:isoleucyl-tRNA aminoacylation"/>
    <property type="evidence" value="ECO:0007669"/>
    <property type="project" value="UniProtKB-UniRule"/>
</dbReference>
<evidence type="ECO:0000256" key="5">
    <source>
        <dbReference type="ARBA" id="ARBA00022490"/>
    </source>
</evidence>
<dbReference type="Proteomes" id="UP000230055">
    <property type="component" value="Unassembled WGS sequence"/>
</dbReference>